<sequence length="404" mass="43052">MAGSGDPPDGTPDGTPEGFPGRNEEHRPVVFDESFVRAARLQELSARERAGGGTPAVRSRPGADHEDLGPALERDAEYEYAYGLGRRPRRAARRRARGRDDGPGRAAGARMGALALVLLVAVVFAAVHLGSRHPYRLLPDPRAEPLRTTLVALAPTGPVPGGRPGDLYARSPAAQYRDGAAGIALPPARRTAHFSEDQVTTALTTARDFLVRSSLDPGVLAGGTTRSVRLLLDPDQFAQFDRSVDSPAADGRHATGGWLVRFDPVRAVLADPRIRVRGTLRATEVSGDVLEVVSDHTFAYALRPPEPGPASAASLFTVRRELRFRFDRGDLRMHRTELVTSHLQAGPMDCSADLSGALQPLLAGRSPATTTPPATDPYAPAPAAATRLCAALSPDSQPSRPRAR</sequence>
<feature type="compositionally biased region" description="Basic residues" evidence="1">
    <location>
        <begin position="87"/>
        <end position="97"/>
    </location>
</feature>
<keyword evidence="2" id="KW-0812">Transmembrane</keyword>
<evidence type="ECO:0000256" key="1">
    <source>
        <dbReference type="SAM" id="MobiDB-lite"/>
    </source>
</evidence>
<keyword evidence="2" id="KW-0472">Membrane</keyword>
<accession>A0ABY4TCT7</accession>
<feature type="region of interest" description="Disordered" evidence="1">
    <location>
        <begin position="87"/>
        <end position="106"/>
    </location>
</feature>
<gene>
    <name evidence="3" type="ORF">MW084_08850</name>
</gene>
<feature type="region of interest" description="Disordered" evidence="1">
    <location>
        <begin position="363"/>
        <end position="385"/>
    </location>
</feature>
<dbReference type="EMBL" id="CP095474">
    <property type="protein sequence ID" value="URN16040.1"/>
    <property type="molecule type" value="Genomic_DNA"/>
</dbReference>
<evidence type="ECO:0000313" key="4">
    <source>
        <dbReference type="Proteomes" id="UP001056383"/>
    </source>
</evidence>
<dbReference type="Proteomes" id="UP001056383">
    <property type="component" value="Chromosome"/>
</dbReference>
<reference evidence="3" key="1">
    <citation type="submission" date="2022-04" db="EMBL/GenBank/DDBJ databases">
        <title>Systematic whole-genome sequencing reveals an unexpected diversity among actinomycetoma pathogens and provides insights into their antibacterial susceptibilities.</title>
        <authorList>
            <person name="Watson A.K."/>
            <person name="Kepplinger B."/>
            <person name="Bakhiet S.M."/>
            <person name="Mhmoud N.A."/>
            <person name="Chapman J."/>
            <person name="Allenby N."/>
            <person name="Mickiewicz K."/>
            <person name="Goodfellow M."/>
            <person name="Fahal A.H."/>
            <person name="Errington J."/>
        </authorList>
    </citation>
    <scope>NUCLEOTIDE SEQUENCE</scope>
    <source>
        <strain evidence="3">SD 504</strain>
    </source>
</reference>
<feature type="transmembrane region" description="Helical" evidence="2">
    <location>
        <begin position="107"/>
        <end position="129"/>
    </location>
</feature>
<evidence type="ECO:0000313" key="3">
    <source>
        <dbReference type="EMBL" id="URN16040.1"/>
    </source>
</evidence>
<protein>
    <submittedName>
        <fullName evidence="3">Uncharacterized protein</fullName>
    </submittedName>
</protein>
<organism evidence="3 4">
    <name type="scientific">Streptomyces sudanensis</name>
    <dbReference type="NCBI Taxonomy" id="436397"/>
    <lineage>
        <taxon>Bacteria</taxon>
        <taxon>Bacillati</taxon>
        <taxon>Actinomycetota</taxon>
        <taxon>Actinomycetes</taxon>
        <taxon>Kitasatosporales</taxon>
        <taxon>Streptomycetaceae</taxon>
        <taxon>Streptomyces</taxon>
    </lineage>
</organism>
<evidence type="ECO:0000256" key="2">
    <source>
        <dbReference type="SAM" id="Phobius"/>
    </source>
</evidence>
<dbReference type="RefSeq" id="WP_010468469.1">
    <property type="nucleotide sequence ID" value="NZ_CP095474.1"/>
</dbReference>
<name>A0ABY4TCT7_9ACTN</name>
<feature type="region of interest" description="Disordered" evidence="1">
    <location>
        <begin position="1"/>
        <end position="72"/>
    </location>
</feature>
<keyword evidence="2" id="KW-1133">Transmembrane helix</keyword>
<keyword evidence="4" id="KW-1185">Reference proteome</keyword>
<feature type="compositionally biased region" description="Low complexity" evidence="1">
    <location>
        <begin position="1"/>
        <end position="21"/>
    </location>
</feature>
<feature type="compositionally biased region" description="Low complexity" evidence="1">
    <location>
        <begin position="367"/>
        <end position="385"/>
    </location>
</feature>
<feature type="compositionally biased region" description="Basic and acidic residues" evidence="1">
    <location>
        <begin position="61"/>
        <end position="72"/>
    </location>
</feature>
<proteinExistence type="predicted"/>